<sequence>MDLEKKFYKAFIAPHQALVPTAKNQILESMSGPAIFPKFTPAFPHGEALFLRPQYPLSFLPPARPHARGFKKRHLS</sequence>
<evidence type="ECO:0000313" key="1">
    <source>
        <dbReference type="Proteomes" id="UP000515153"/>
    </source>
</evidence>
<gene>
    <name evidence="2" type="ORF">PgNI_11443</name>
</gene>
<keyword evidence="1" id="KW-1185">Reference proteome</keyword>
<proteinExistence type="predicted"/>
<reference evidence="2" key="2">
    <citation type="submission" date="2019-10" db="EMBL/GenBank/DDBJ databases">
        <authorList>
            <consortium name="NCBI Genome Project"/>
        </authorList>
    </citation>
    <scope>NUCLEOTIDE SEQUENCE</scope>
    <source>
        <strain evidence="2">NI907</strain>
    </source>
</reference>
<evidence type="ECO:0000313" key="2">
    <source>
        <dbReference type="RefSeq" id="XP_030976864.1"/>
    </source>
</evidence>
<reference evidence="1 2" key="1">
    <citation type="journal article" date="2019" name="Mol. Biol. Evol.">
        <title>Blast fungal genomes show frequent chromosomal changes, gene gains and losses, and effector gene turnover.</title>
        <authorList>
            <person name="Gomez Luciano L.B."/>
            <person name="Jason Tsai I."/>
            <person name="Chuma I."/>
            <person name="Tosa Y."/>
            <person name="Chen Y.H."/>
            <person name="Li J.Y."/>
            <person name="Li M.Y."/>
            <person name="Jade Lu M.Y."/>
            <person name="Nakayashiki H."/>
            <person name="Li W.H."/>
        </authorList>
    </citation>
    <scope>NUCLEOTIDE SEQUENCE [LARGE SCALE GENOMIC DNA]</scope>
    <source>
        <strain evidence="1 2">NI907</strain>
    </source>
</reference>
<accession>A0A6P8APP7</accession>
<reference evidence="2" key="3">
    <citation type="submission" date="2025-08" db="UniProtKB">
        <authorList>
            <consortium name="RefSeq"/>
        </authorList>
    </citation>
    <scope>IDENTIFICATION</scope>
    <source>
        <strain evidence="2">NI907</strain>
    </source>
</reference>
<organism evidence="1 2">
    <name type="scientific">Pyricularia grisea</name>
    <name type="common">Crabgrass-specific blast fungus</name>
    <name type="synonym">Magnaporthe grisea</name>
    <dbReference type="NCBI Taxonomy" id="148305"/>
    <lineage>
        <taxon>Eukaryota</taxon>
        <taxon>Fungi</taxon>
        <taxon>Dikarya</taxon>
        <taxon>Ascomycota</taxon>
        <taxon>Pezizomycotina</taxon>
        <taxon>Sordariomycetes</taxon>
        <taxon>Sordariomycetidae</taxon>
        <taxon>Magnaporthales</taxon>
        <taxon>Pyriculariaceae</taxon>
        <taxon>Pyricularia</taxon>
    </lineage>
</organism>
<dbReference type="RefSeq" id="XP_030976864.1">
    <property type="nucleotide sequence ID" value="XM_031131410.1"/>
</dbReference>
<dbReference type="KEGG" id="pgri:PgNI_11443"/>
<dbReference type="GeneID" id="41966315"/>
<dbReference type="AlphaFoldDB" id="A0A6P8APP7"/>
<protein>
    <submittedName>
        <fullName evidence="2">Uncharacterized protein</fullName>
    </submittedName>
</protein>
<name>A0A6P8APP7_PYRGI</name>
<dbReference type="Proteomes" id="UP000515153">
    <property type="component" value="Chromosome VI"/>
</dbReference>